<keyword evidence="1" id="KW-1133">Transmembrane helix</keyword>
<gene>
    <name evidence="2" type="ORF">MWH26_04555</name>
</gene>
<keyword evidence="1" id="KW-0812">Transmembrane</keyword>
<dbReference type="Proteomes" id="UP000829647">
    <property type="component" value="Chromosome"/>
</dbReference>
<feature type="transmembrane region" description="Helical" evidence="1">
    <location>
        <begin position="69"/>
        <end position="90"/>
    </location>
</feature>
<feature type="transmembrane region" description="Helical" evidence="1">
    <location>
        <begin position="46"/>
        <end position="63"/>
    </location>
</feature>
<organism evidence="2 3">
    <name type="scientific">Hymenobacter sublimis</name>
    <dbReference type="NCBI Taxonomy" id="2933777"/>
    <lineage>
        <taxon>Bacteria</taxon>
        <taxon>Pseudomonadati</taxon>
        <taxon>Bacteroidota</taxon>
        <taxon>Cytophagia</taxon>
        <taxon>Cytophagales</taxon>
        <taxon>Hymenobacteraceae</taxon>
        <taxon>Hymenobacter</taxon>
    </lineage>
</organism>
<dbReference type="EMBL" id="CP095848">
    <property type="protein sequence ID" value="UPL50182.1"/>
    <property type="molecule type" value="Genomic_DNA"/>
</dbReference>
<accession>A0ABY4JBI7</accession>
<sequence>MRQHGLYLSQRNRRGVAWLETEIPYEELLPVGLEYSQSTPLRLPPVGTWVILWLLVQVVHQALKNQSGISPEIWVAGLGFLVGLGAVYLVRRRLGHSVTLGTNRIRITLRDQPSQRADLEAFTNELRQRAHGYLRDEYAQINPLGPIELQLHRLNWLHQLKVLSSAERQALSTRLTGRLSLNPLTLMGQELETPYVN</sequence>
<proteinExistence type="predicted"/>
<evidence type="ECO:0008006" key="4">
    <source>
        <dbReference type="Google" id="ProtNLM"/>
    </source>
</evidence>
<name>A0ABY4JBI7_9BACT</name>
<keyword evidence="1" id="KW-0472">Membrane</keyword>
<reference evidence="2 3" key="1">
    <citation type="submission" date="2022-04" db="EMBL/GenBank/DDBJ databases">
        <title>Hymenobacter sp. isolated from the air.</title>
        <authorList>
            <person name="Won M."/>
            <person name="Lee C.-M."/>
            <person name="Woen H.-Y."/>
            <person name="Kwon S.-W."/>
        </authorList>
    </citation>
    <scope>NUCLEOTIDE SEQUENCE [LARGE SCALE GENOMIC DNA]</scope>
    <source>
        <strain evidence="3">5516 S-25</strain>
    </source>
</reference>
<evidence type="ECO:0000313" key="2">
    <source>
        <dbReference type="EMBL" id="UPL50182.1"/>
    </source>
</evidence>
<protein>
    <recommendedName>
        <fullName evidence="4">DUF4129 domain-containing protein</fullName>
    </recommendedName>
</protein>
<evidence type="ECO:0000313" key="3">
    <source>
        <dbReference type="Proteomes" id="UP000829647"/>
    </source>
</evidence>
<dbReference type="RefSeq" id="WP_247976222.1">
    <property type="nucleotide sequence ID" value="NZ_CP095848.1"/>
</dbReference>
<evidence type="ECO:0000256" key="1">
    <source>
        <dbReference type="SAM" id="Phobius"/>
    </source>
</evidence>
<keyword evidence="3" id="KW-1185">Reference proteome</keyword>